<dbReference type="Proteomes" id="UP000038009">
    <property type="component" value="Unassembled WGS sequence"/>
</dbReference>
<dbReference type="Gene3D" id="2.30.42.10">
    <property type="match status" value="2"/>
</dbReference>
<organism evidence="7 8">
    <name type="scientific">Leptomonas seymouri</name>
    <dbReference type="NCBI Taxonomy" id="5684"/>
    <lineage>
        <taxon>Eukaryota</taxon>
        <taxon>Discoba</taxon>
        <taxon>Euglenozoa</taxon>
        <taxon>Kinetoplastea</taxon>
        <taxon>Metakinetoplastina</taxon>
        <taxon>Trypanosomatida</taxon>
        <taxon>Trypanosomatidae</taxon>
        <taxon>Leishmaniinae</taxon>
        <taxon>Leptomonas</taxon>
    </lineage>
</organism>
<dbReference type="InterPro" id="IPR024958">
    <property type="entry name" value="GRASP_PDZ"/>
</dbReference>
<dbReference type="EMBL" id="LJSK01000060">
    <property type="protein sequence ID" value="KPI88128.1"/>
    <property type="molecule type" value="Genomic_DNA"/>
</dbReference>
<keyword evidence="3" id="KW-0333">Golgi apparatus</keyword>
<dbReference type="Pfam" id="PF04495">
    <property type="entry name" value="GRASP55_65"/>
    <property type="match status" value="1"/>
</dbReference>
<evidence type="ECO:0000256" key="2">
    <source>
        <dbReference type="ARBA" id="ARBA00022737"/>
    </source>
</evidence>
<dbReference type="PANTHER" id="PTHR12893">
    <property type="entry name" value="GOLGI REASSEMBLY STACKING PROTEIN GRASP"/>
    <property type="match status" value="1"/>
</dbReference>
<feature type="compositionally biased region" description="Low complexity" evidence="5">
    <location>
        <begin position="556"/>
        <end position="565"/>
    </location>
</feature>
<accession>A0A0N1ILQ2</accession>
<dbReference type="GO" id="GO:0007030">
    <property type="term" value="P:Golgi organization"/>
    <property type="evidence" value="ECO:0007669"/>
    <property type="project" value="TreeGrafter"/>
</dbReference>
<feature type="compositionally biased region" description="Polar residues" evidence="5">
    <location>
        <begin position="566"/>
        <end position="576"/>
    </location>
</feature>
<dbReference type="PANTHER" id="PTHR12893:SF0">
    <property type="entry name" value="GRASP65"/>
    <property type="match status" value="1"/>
</dbReference>
<proteinExistence type="predicted"/>
<keyword evidence="4" id="KW-0472">Membrane</keyword>
<feature type="compositionally biased region" description="Pro residues" evidence="5">
    <location>
        <begin position="407"/>
        <end position="416"/>
    </location>
</feature>
<dbReference type="VEuPathDB" id="TriTrypDB:Lsey_0060_0030"/>
<feature type="compositionally biased region" description="Pro residues" evidence="5">
    <location>
        <begin position="301"/>
        <end position="311"/>
    </location>
</feature>
<reference evidence="7 8" key="1">
    <citation type="journal article" date="2015" name="PLoS Pathog.">
        <title>Leptomonas seymouri: Adaptations to the Dixenous Life Cycle Analyzed by Genome Sequencing, Transcriptome Profiling and Co-infection with Leishmania donovani.</title>
        <authorList>
            <person name="Kraeva N."/>
            <person name="Butenko A."/>
            <person name="Hlavacova J."/>
            <person name="Kostygov A."/>
            <person name="Myskova J."/>
            <person name="Grybchuk D."/>
            <person name="Lestinova T."/>
            <person name="Votypka J."/>
            <person name="Volf P."/>
            <person name="Opperdoes F."/>
            <person name="Flegontov P."/>
            <person name="Lukes J."/>
            <person name="Yurchenko V."/>
        </authorList>
    </citation>
    <scope>NUCLEOTIDE SEQUENCE [LARGE SCALE GENOMIC DNA]</scope>
    <source>
        <strain evidence="7 8">ATCC 30220</strain>
    </source>
</reference>
<dbReference type="GO" id="GO:0000139">
    <property type="term" value="C:Golgi membrane"/>
    <property type="evidence" value="ECO:0007669"/>
    <property type="project" value="UniProtKB-SubCell"/>
</dbReference>
<protein>
    <submittedName>
        <fullName evidence="7">Putative Golgi reassembly stacking protein (GRASP)</fullName>
    </submittedName>
</protein>
<feature type="domain" description="PDZ GRASP-type" evidence="6">
    <location>
        <begin position="45"/>
        <end position="139"/>
    </location>
</feature>
<keyword evidence="2" id="KW-0677">Repeat</keyword>
<feature type="region of interest" description="Disordered" evidence="5">
    <location>
        <begin position="467"/>
        <end position="596"/>
    </location>
</feature>
<dbReference type="OrthoDB" id="3318at2759"/>
<dbReference type="AlphaFoldDB" id="A0A0N1ILQ2"/>
<keyword evidence="8" id="KW-1185">Reference proteome</keyword>
<evidence type="ECO:0000256" key="1">
    <source>
        <dbReference type="ARBA" id="ARBA00004394"/>
    </source>
</evidence>
<gene>
    <name evidence="7" type="ORF">ABL78_2761</name>
</gene>
<dbReference type="PROSITE" id="PS51865">
    <property type="entry name" value="PDZ_GRASP"/>
    <property type="match status" value="1"/>
</dbReference>
<evidence type="ECO:0000256" key="5">
    <source>
        <dbReference type="SAM" id="MobiDB-lite"/>
    </source>
</evidence>
<evidence type="ECO:0000259" key="6">
    <source>
        <dbReference type="PROSITE" id="PS51865"/>
    </source>
</evidence>
<evidence type="ECO:0000313" key="8">
    <source>
        <dbReference type="Proteomes" id="UP000038009"/>
    </source>
</evidence>
<feature type="compositionally biased region" description="Pro residues" evidence="5">
    <location>
        <begin position="386"/>
        <end position="395"/>
    </location>
</feature>
<feature type="region of interest" description="Disordered" evidence="5">
    <location>
        <begin position="361"/>
        <end position="446"/>
    </location>
</feature>
<evidence type="ECO:0000256" key="3">
    <source>
        <dbReference type="ARBA" id="ARBA00023034"/>
    </source>
</evidence>
<evidence type="ECO:0000256" key="4">
    <source>
        <dbReference type="ARBA" id="ARBA00023136"/>
    </source>
</evidence>
<dbReference type="InterPro" id="IPR036034">
    <property type="entry name" value="PDZ_sf"/>
</dbReference>
<comment type="caution">
    <text evidence="7">The sequence shown here is derived from an EMBL/GenBank/DDBJ whole genome shotgun (WGS) entry which is preliminary data.</text>
</comment>
<sequence>MGQDQSRGGDGSAGPTAGQGPGGAAVGIAGSQGSAVATVPLAGIEGFQVVRLLPYSPAHKAGLVPFFDIITALDHAPLELQGSSALQYFKSYIANHRDRSVCFSVFNLYVRAYRDVYCVPSDAWGGGGLLGCSIEWSRAETCPERCVHVVDILEGSPAADSGEFCANRDYIIGMQTIQEPLISLIKNQKDFYSRVEGWHEEQRWLLERKQRFPSEAVEVPHVLLFLVYNSEENTVREVAVEMGTSPEATLGMSVATGLLHVIPSAVTVGGAATELSLPVMSRFVKLEASRAITSTIENPAPTTPQPPPPYDAPQGQEPHPHYPPQDAYPHPEGGSAPQDCSHDGESAPVAPVVQDKELLSATLSPPPTDAAADSTGAPLDDYPTLTSPPSPPPPQTLTSQDDRLQVPAPPMPPPPMEGFIPPLRNAVPATAMGPSSQALVPPPAAHKAHLAKKSPLLSALASMEAYEHPSGAGSLHSFSGTPSHLRAQQPQLQPWTQPPGVNPPAQSQQPPAPQSVRIEAAEAVPLIISPHTEPPAASNTPLASAHGPSNPPSAPAQPLQQHPQPESQRTAFSRTNMPPPLHYPVFPGAALRHPTK</sequence>
<dbReference type="InterPro" id="IPR007583">
    <property type="entry name" value="GRASP55_65"/>
</dbReference>
<name>A0A0N1ILQ2_LEPSE</name>
<feature type="region of interest" description="Disordered" evidence="5">
    <location>
        <begin position="1"/>
        <end position="24"/>
    </location>
</feature>
<comment type="subcellular location">
    <subcellularLocation>
        <location evidence="1">Golgi apparatus membrane</location>
    </subcellularLocation>
</comment>
<evidence type="ECO:0000313" key="7">
    <source>
        <dbReference type="EMBL" id="KPI88128.1"/>
    </source>
</evidence>
<feature type="compositionally biased region" description="Gly residues" evidence="5">
    <location>
        <begin position="8"/>
        <end position="24"/>
    </location>
</feature>
<dbReference type="OMA" id="QMAHVFS"/>
<feature type="region of interest" description="Disordered" evidence="5">
    <location>
        <begin position="294"/>
        <end position="347"/>
    </location>
</feature>